<accession>A0A0A8YR99</accession>
<dbReference type="AlphaFoldDB" id="A0A0A8YR99"/>
<reference evidence="1" key="2">
    <citation type="journal article" date="2015" name="Data Brief">
        <title>Shoot transcriptome of the giant reed, Arundo donax.</title>
        <authorList>
            <person name="Barrero R.A."/>
            <person name="Guerrero F.D."/>
            <person name="Moolhuijzen P."/>
            <person name="Goolsby J.A."/>
            <person name="Tidwell J."/>
            <person name="Bellgard S.E."/>
            <person name="Bellgard M.I."/>
        </authorList>
    </citation>
    <scope>NUCLEOTIDE SEQUENCE</scope>
    <source>
        <tissue evidence="1">Shoot tissue taken approximately 20 cm above the soil surface</tissue>
    </source>
</reference>
<reference evidence="1" key="1">
    <citation type="submission" date="2014-09" db="EMBL/GenBank/DDBJ databases">
        <authorList>
            <person name="Magalhaes I.L.F."/>
            <person name="Oliveira U."/>
            <person name="Santos F.R."/>
            <person name="Vidigal T.H.D.A."/>
            <person name="Brescovit A.D."/>
            <person name="Santos A.J."/>
        </authorList>
    </citation>
    <scope>NUCLEOTIDE SEQUENCE</scope>
    <source>
        <tissue evidence="1">Shoot tissue taken approximately 20 cm above the soil surface</tissue>
    </source>
</reference>
<sequence length="21" mass="2254">MKSFIVSKPKGKGARAFVQSS</sequence>
<proteinExistence type="predicted"/>
<protein>
    <submittedName>
        <fullName evidence="1">Uncharacterized protein</fullName>
    </submittedName>
</protein>
<name>A0A0A8YR99_ARUDO</name>
<evidence type="ECO:0000313" key="1">
    <source>
        <dbReference type="EMBL" id="JAD29409.1"/>
    </source>
</evidence>
<dbReference type="EMBL" id="GBRH01268486">
    <property type="protein sequence ID" value="JAD29409.1"/>
    <property type="molecule type" value="Transcribed_RNA"/>
</dbReference>
<organism evidence="1">
    <name type="scientific">Arundo donax</name>
    <name type="common">Giant reed</name>
    <name type="synonym">Donax arundinaceus</name>
    <dbReference type="NCBI Taxonomy" id="35708"/>
    <lineage>
        <taxon>Eukaryota</taxon>
        <taxon>Viridiplantae</taxon>
        <taxon>Streptophyta</taxon>
        <taxon>Embryophyta</taxon>
        <taxon>Tracheophyta</taxon>
        <taxon>Spermatophyta</taxon>
        <taxon>Magnoliopsida</taxon>
        <taxon>Liliopsida</taxon>
        <taxon>Poales</taxon>
        <taxon>Poaceae</taxon>
        <taxon>PACMAD clade</taxon>
        <taxon>Arundinoideae</taxon>
        <taxon>Arundineae</taxon>
        <taxon>Arundo</taxon>
    </lineage>
</organism>